<dbReference type="FunFam" id="2.60.40.60:FF:000012">
    <property type="entry name" value="Cadherin 24"/>
    <property type="match status" value="1"/>
</dbReference>
<dbReference type="AlphaFoldDB" id="A0A8C5WL49"/>
<dbReference type="GO" id="GO:0016477">
    <property type="term" value="P:cell migration"/>
    <property type="evidence" value="ECO:0007669"/>
    <property type="project" value="TreeGrafter"/>
</dbReference>
<dbReference type="Gene3D" id="2.60.40.60">
    <property type="entry name" value="Cadherins"/>
    <property type="match status" value="5"/>
</dbReference>
<dbReference type="FunFam" id="2.60.40.60:FF:000014">
    <property type="entry name" value="Cadherin 8"/>
    <property type="match status" value="1"/>
</dbReference>
<comment type="function">
    <text evidence="14">Cadherins are calcium-dependent cell adhesion proteins.</text>
</comment>
<keyword evidence="5 16" id="KW-0732">Signal</keyword>
<protein>
    <submittedName>
        <fullName evidence="18">Cadherin 19</fullName>
    </submittedName>
</protein>
<feature type="domain" description="Cadherin" evidence="17">
    <location>
        <begin position="476"/>
        <end position="593"/>
    </location>
</feature>
<dbReference type="InterPro" id="IPR020894">
    <property type="entry name" value="Cadherin_CS"/>
</dbReference>
<dbReference type="GO" id="GO:0016342">
    <property type="term" value="C:catenin complex"/>
    <property type="evidence" value="ECO:0007669"/>
    <property type="project" value="TreeGrafter"/>
</dbReference>
<dbReference type="GO" id="GO:0007043">
    <property type="term" value="P:cell-cell junction assembly"/>
    <property type="evidence" value="ECO:0007669"/>
    <property type="project" value="TreeGrafter"/>
</dbReference>
<evidence type="ECO:0000256" key="3">
    <source>
        <dbReference type="ARBA" id="ARBA00022692"/>
    </source>
</evidence>
<dbReference type="Ensembl" id="ENSLLET00000048304.1">
    <property type="protein sequence ID" value="ENSLLEP00000046464.1"/>
    <property type="gene ID" value="ENSLLEG00000029457.1"/>
</dbReference>
<keyword evidence="9 15" id="KW-1133">Transmembrane helix</keyword>
<gene>
    <name evidence="18" type="primary">CDH19</name>
</gene>
<evidence type="ECO:0000256" key="5">
    <source>
        <dbReference type="ARBA" id="ARBA00022729"/>
    </source>
</evidence>
<dbReference type="FunFam" id="2.60.40.60:FF:000017">
    <property type="entry name" value="Cadherin 24"/>
    <property type="match status" value="1"/>
</dbReference>
<dbReference type="GO" id="GO:0000902">
    <property type="term" value="P:cell morphogenesis"/>
    <property type="evidence" value="ECO:0007669"/>
    <property type="project" value="TreeGrafter"/>
</dbReference>
<evidence type="ECO:0000256" key="14">
    <source>
        <dbReference type="RuleBase" id="RU004357"/>
    </source>
</evidence>
<dbReference type="GO" id="GO:0016339">
    <property type="term" value="P:calcium-dependent cell-cell adhesion via plasma membrane cell adhesion molecules"/>
    <property type="evidence" value="ECO:0007669"/>
    <property type="project" value="TreeGrafter"/>
</dbReference>
<keyword evidence="8 13" id="KW-0130">Cell adhesion</keyword>
<dbReference type="GO" id="GO:0007156">
    <property type="term" value="P:homophilic cell adhesion via plasma membrane adhesion molecules"/>
    <property type="evidence" value="ECO:0007669"/>
    <property type="project" value="InterPro"/>
</dbReference>
<dbReference type="GO" id="GO:0034332">
    <property type="term" value="P:adherens junction organization"/>
    <property type="evidence" value="ECO:0007669"/>
    <property type="project" value="TreeGrafter"/>
</dbReference>
<dbReference type="GeneTree" id="ENSGT00940000160137"/>
<feature type="signal peptide" evidence="16">
    <location>
        <begin position="1"/>
        <end position="17"/>
    </location>
</feature>
<dbReference type="InterPro" id="IPR002126">
    <property type="entry name" value="Cadherin-like_dom"/>
</dbReference>
<dbReference type="SMART" id="SM00112">
    <property type="entry name" value="CA"/>
    <property type="match status" value="5"/>
</dbReference>
<feature type="domain" description="Cadherin" evidence="17">
    <location>
        <begin position="151"/>
        <end position="258"/>
    </location>
</feature>
<evidence type="ECO:0000256" key="10">
    <source>
        <dbReference type="ARBA" id="ARBA00023136"/>
    </source>
</evidence>
<name>A0A8C5WL49_9ANUR</name>
<evidence type="ECO:0000256" key="6">
    <source>
        <dbReference type="ARBA" id="ARBA00022737"/>
    </source>
</evidence>
<dbReference type="Pfam" id="PF01049">
    <property type="entry name" value="CADH_Y-type_LIR"/>
    <property type="match status" value="1"/>
</dbReference>
<dbReference type="PANTHER" id="PTHR24027:SF323">
    <property type="entry name" value="CADHERIN-19"/>
    <property type="match status" value="1"/>
</dbReference>
<feature type="domain" description="Cadherin" evidence="17">
    <location>
        <begin position="259"/>
        <end position="373"/>
    </location>
</feature>
<feature type="transmembrane region" description="Helical" evidence="15">
    <location>
        <begin position="603"/>
        <end position="623"/>
    </location>
</feature>
<accession>A0A8C5WL49</accession>
<evidence type="ECO:0000259" key="17">
    <source>
        <dbReference type="PROSITE" id="PS50268"/>
    </source>
</evidence>
<evidence type="ECO:0000256" key="15">
    <source>
        <dbReference type="SAM" id="Phobius"/>
    </source>
</evidence>
<evidence type="ECO:0000256" key="11">
    <source>
        <dbReference type="ARBA" id="ARBA00023180"/>
    </source>
</evidence>
<dbReference type="PROSITE" id="PS00232">
    <property type="entry name" value="CADHERIN_1"/>
    <property type="match status" value="2"/>
</dbReference>
<keyword evidence="11" id="KW-0325">Glycoprotein</keyword>
<dbReference type="GO" id="GO:0045296">
    <property type="term" value="F:cadherin binding"/>
    <property type="evidence" value="ECO:0007669"/>
    <property type="project" value="TreeGrafter"/>
</dbReference>
<keyword evidence="2" id="KW-1003">Cell membrane</keyword>
<evidence type="ECO:0000256" key="8">
    <source>
        <dbReference type="ARBA" id="ARBA00022889"/>
    </source>
</evidence>
<dbReference type="CDD" id="cd11304">
    <property type="entry name" value="Cadherin_repeat"/>
    <property type="match status" value="5"/>
</dbReference>
<keyword evidence="4" id="KW-0479">Metal-binding</keyword>
<keyword evidence="10 15" id="KW-0472">Membrane</keyword>
<dbReference type="FunFam" id="2.60.40.60:FF:000008">
    <property type="entry name" value="Cadherin 24"/>
    <property type="match status" value="1"/>
</dbReference>
<keyword evidence="7 12" id="KW-0106">Calcium</keyword>
<dbReference type="InterPro" id="IPR015919">
    <property type="entry name" value="Cadherin-like_sf"/>
</dbReference>
<dbReference type="OrthoDB" id="6252479at2759"/>
<keyword evidence="19" id="KW-1185">Reference proteome</keyword>
<keyword evidence="3 13" id="KW-0812">Transmembrane</keyword>
<evidence type="ECO:0000313" key="19">
    <source>
        <dbReference type="Proteomes" id="UP000694569"/>
    </source>
</evidence>
<evidence type="ECO:0000256" key="9">
    <source>
        <dbReference type="ARBA" id="ARBA00022989"/>
    </source>
</evidence>
<feature type="domain" description="Cadherin" evidence="17">
    <location>
        <begin position="374"/>
        <end position="476"/>
    </location>
</feature>
<dbReference type="PRINTS" id="PR00205">
    <property type="entry name" value="CADHERIN"/>
</dbReference>
<dbReference type="Gene3D" id="4.10.900.10">
    <property type="entry name" value="TCF3-CBD (Catenin binding domain)"/>
    <property type="match status" value="1"/>
</dbReference>
<proteinExistence type="predicted"/>
<evidence type="ECO:0000256" key="2">
    <source>
        <dbReference type="ARBA" id="ARBA00022475"/>
    </source>
</evidence>
<dbReference type="InterPro" id="IPR000233">
    <property type="entry name" value="Cadherin_Y-type_LIR"/>
</dbReference>
<dbReference type="Pfam" id="PF00028">
    <property type="entry name" value="Cadherin"/>
    <property type="match status" value="5"/>
</dbReference>
<evidence type="ECO:0000256" key="12">
    <source>
        <dbReference type="PROSITE-ProRule" id="PRU00043"/>
    </source>
</evidence>
<evidence type="ECO:0000256" key="1">
    <source>
        <dbReference type="ARBA" id="ARBA00004251"/>
    </source>
</evidence>
<dbReference type="InterPro" id="IPR039808">
    <property type="entry name" value="Cadherin"/>
</dbReference>
<dbReference type="SUPFAM" id="SSF49313">
    <property type="entry name" value="Cadherin-like"/>
    <property type="match status" value="5"/>
</dbReference>
<evidence type="ECO:0000313" key="18">
    <source>
        <dbReference type="Ensembl" id="ENSLLEP00000046464.1"/>
    </source>
</evidence>
<dbReference type="PANTHER" id="PTHR24027">
    <property type="entry name" value="CADHERIN-23"/>
    <property type="match status" value="1"/>
</dbReference>
<dbReference type="GO" id="GO:0044331">
    <property type="term" value="P:cell-cell adhesion mediated by cadherin"/>
    <property type="evidence" value="ECO:0007669"/>
    <property type="project" value="TreeGrafter"/>
</dbReference>
<feature type="chain" id="PRO_5034057545" evidence="16">
    <location>
        <begin position="18"/>
        <end position="752"/>
    </location>
</feature>
<evidence type="ECO:0000256" key="4">
    <source>
        <dbReference type="ARBA" id="ARBA00022723"/>
    </source>
</evidence>
<evidence type="ECO:0000256" key="16">
    <source>
        <dbReference type="SAM" id="SignalP"/>
    </source>
</evidence>
<evidence type="ECO:0000256" key="13">
    <source>
        <dbReference type="RuleBase" id="RU003318"/>
    </source>
</evidence>
<reference evidence="18" key="2">
    <citation type="submission" date="2025-09" db="UniProtKB">
        <authorList>
            <consortium name="Ensembl"/>
        </authorList>
    </citation>
    <scope>IDENTIFICATION</scope>
</reference>
<dbReference type="GO" id="GO:0005509">
    <property type="term" value="F:calcium ion binding"/>
    <property type="evidence" value="ECO:0007669"/>
    <property type="project" value="UniProtKB-UniRule"/>
</dbReference>
<feature type="domain" description="Cadherin" evidence="17">
    <location>
        <begin position="70"/>
        <end position="150"/>
    </location>
</feature>
<dbReference type="FunFam" id="2.60.40.60:FF:000009">
    <property type="entry name" value="Cadherin 24"/>
    <property type="match status" value="1"/>
</dbReference>
<evidence type="ECO:0000256" key="7">
    <source>
        <dbReference type="ARBA" id="ARBA00022837"/>
    </source>
</evidence>
<comment type="subcellular location">
    <subcellularLocation>
        <location evidence="1 13">Cell membrane</location>
        <topology evidence="1 13">Single-pass type I membrane protein</topology>
    </subcellularLocation>
</comment>
<sequence length="752" mass="84676">MKMVTVLLPFLLELSSSWPCIFSTDISNIASKHDQLLTHRRMKRNWMWNQFLVLEEQEIKEPLYIGQLRSDLDNNDGSFKYILSGEGARTIFTIDANTGAIYLLKKLDREEKSSYTLRARVINGLTGVPVEAESEFIIKIQDINDNEPKFIEEPYFVRVPEMSPEGTFVMQVTAIDKDDPSYGNSARLIYSMLQGQPHFSIEPKSGIIRVASQMDREAKDQYFIIIQAKDMVGSEGGLSTTTTVTISLSDVNDNLPKFQQSIYDMSVMETILVGEIVGTVIADDRDIGINAEMIYYIEEKGDFSMFDIITDHITQEGIITLRKSIDYESKRRYTIQVKAVNKNIDERFIKRGIIEDTAVIRINVEDVDEPPVFTQSEYYMAVFENASIGSYIDSVTAKDPDITSDLVRYGIQQTYPRYFDVDSQNGSIAIIKPLDRETTQWHNITIIATETKNPAQVSKVPVYIHILDVNDHSPEFAQKDDIYVCEQSKIGEPIQTISAIDKDDQAFGLYFTYSSVPEETNNANFTVRDNKDNTATILTATDGFSYQDNSLFYLIVIISDNGTPSLSSSNTLTISVCNCGANGNIESCKSQGFLSSLGLDGGALIAISIGVFLLLVLSVLVFLRQRKKHDTLLEKGEDFRQNFVTYDDEGGGEEDTESFDIIGLRNKPVMREPKCNRKIKRDIPSLYRMSLRLGPDVAVFREFLAEKLEEANTDVNALPLDSLHIYTFEGTGSMAGSLSSIESMCSDIERYI</sequence>
<dbReference type="Proteomes" id="UP000694569">
    <property type="component" value="Unplaced"/>
</dbReference>
<dbReference type="GO" id="GO:0005912">
    <property type="term" value="C:adherens junction"/>
    <property type="evidence" value="ECO:0007669"/>
    <property type="project" value="TreeGrafter"/>
</dbReference>
<dbReference type="GO" id="GO:0008013">
    <property type="term" value="F:beta-catenin binding"/>
    <property type="evidence" value="ECO:0007669"/>
    <property type="project" value="TreeGrafter"/>
</dbReference>
<keyword evidence="6" id="KW-0677">Repeat</keyword>
<reference evidence="18" key="1">
    <citation type="submission" date="2025-08" db="UniProtKB">
        <authorList>
            <consortium name="Ensembl"/>
        </authorList>
    </citation>
    <scope>IDENTIFICATION</scope>
</reference>
<dbReference type="InterPro" id="IPR027397">
    <property type="entry name" value="Catenin-bd_sf"/>
</dbReference>
<dbReference type="PROSITE" id="PS50268">
    <property type="entry name" value="CADHERIN_2"/>
    <property type="match status" value="5"/>
</dbReference>
<organism evidence="18 19">
    <name type="scientific">Leptobrachium leishanense</name>
    <name type="common">Leishan spiny toad</name>
    <dbReference type="NCBI Taxonomy" id="445787"/>
    <lineage>
        <taxon>Eukaryota</taxon>
        <taxon>Metazoa</taxon>
        <taxon>Chordata</taxon>
        <taxon>Craniata</taxon>
        <taxon>Vertebrata</taxon>
        <taxon>Euteleostomi</taxon>
        <taxon>Amphibia</taxon>
        <taxon>Batrachia</taxon>
        <taxon>Anura</taxon>
        <taxon>Pelobatoidea</taxon>
        <taxon>Megophryidae</taxon>
        <taxon>Leptobrachium</taxon>
    </lineage>
</organism>